<organism evidence="8 9">
    <name type="scientific">Yeguia hominis</name>
    <dbReference type="NCBI Taxonomy" id="2763662"/>
    <lineage>
        <taxon>Bacteria</taxon>
        <taxon>Bacillati</taxon>
        <taxon>Bacillota</taxon>
        <taxon>Clostridia</taxon>
        <taxon>Eubacteriales</taxon>
        <taxon>Yeguiaceae</taxon>
        <taxon>Yeguia</taxon>
    </lineage>
</organism>
<evidence type="ECO:0000256" key="1">
    <source>
        <dbReference type="ARBA" id="ARBA00001933"/>
    </source>
</evidence>
<keyword evidence="9" id="KW-1185">Reference proteome</keyword>
<dbReference type="GO" id="GO:1901605">
    <property type="term" value="P:alpha-amino acid metabolic process"/>
    <property type="evidence" value="ECO:0007669"/>
    <property type="project" value="TreeGrafter"/>
</dbReference>
<dbReference type="Proteomes" id="UP000651482">
    <property type="component" value="Unassembled WGS sequence"/>
</dbReference>
<dbReference type="PANTHER" id="PTHR42790:SF19">
    <property type="entry name" value="KYNURENINE_ALPHA-AMINOADIPATE AMINOTRANSFERASE, MITOCHONDRIAL"/>
    <property type="match status" value="1"/>
</dbReference>
<dbReference type="Gene3D" id="3.90.1150.10">
    <property type="entry name" value="Aspartate Aminotransferase, domain 1"/>
    <property type="match status" value="1"/>
</dbReference>
<evidence type="ECO:0000256" key="6">
    <source>
        <dbReference type="ARBA" id="ARBA00022898"/>
    </source>
</evidence>
<dbReference type="Gene3D" id="3.40.640.10">
    <property type="entry name" value="Type I PLP-dependent aspartate aminotransferase-like (Major domain)"/>
    <property type="match status" value="1"/>
</dbReference>
<proteinExistence type="inferred from homology"/>
<dbReference type="CDD" id="cd00609">
    <property type="entry name" value="AAT_like"/>
    <property type="match status" value="1"/>
</dbReference>
<evidence type="ECO:0000259" key="7">
    <source>
        <dbReference type="Pfam" id="PF00155"/>
    </source>
</evidence>
<dbReference type="InterPro" id="IPR015421">
    <property type="entry name" value="PyrdxlP-dep_Trfase_major"/>
</dbReference>
<keyword evidence="6" id="KW-0663">Pyridoxal phosphate</keyword>
<evidence type="ECO:0000256" key="5">
    <source>
        <dbReference type="ARBA" id="ARBA00022679"/>
    </source>
</evidence>
<evidence type="ECO:0000313" key="9">
    <source>
        <dbReference type="Proteomes" id="UP000651482"/>
    </source>
</evidence>
<feature type="domain" description="Aminotransferase class I/classII large" evidence="7">
    <location>
        <begin position="28"/>
        <end position="385"/>
    </location>
</feature>
<evidence type="ECO:0000256" key="3">
    <source>
        <dbReference type="ARBA" id="ARBA00011738"/>
    </source>
</evidence>
<comment type="caution">
    <text evidence="8">The sequence shown here is derived from an EMBL/GenBank/DDBJ whole genome shotgun (WGS) entry which is preliminary data.</text>
</comment>
<evidence type="ECO:0000256" key="2">
    <source>
        <dbReference type="ARBA" id="ARBA00007441"/>
    </source>
</evidence>
<dbReference type="InterPro" id="IPR050859">
    <property type="entry name" value="Class-I_PLP-dep_aminotransf"/>
</dbReference>
<dbReference type="EMBL" id="JACRSN010000005">
    <property type="protein sequence ID" value="MBC8533256.1"/>
    <property type="molecule type" value="Genomic_DNA"/>
</dbReference>
<evidence type="ECO:0000313" key="8">
    <source>
        <dbReference type="EMBL" id="MBC8533256.1"/>
    </source>
</evidence>
<dbReference type="AlphaFoldDB" id="A0A926HSD0"/>
<dbReference type="PANTHER" id="PTHR42790">
    <property type="entry name" value="AMINOTRANSFERASE"/>
    <property type="match status" value="1"/>
</dbReference>
<comment type="cofactor">
    <cofactor evidence="1">
        <name>pyridoxal 5'-phosphate</name>
        <dbReference type="ChEBI" id="CHEBI:597326"/>
    </cofactor>
</comment>
<dbReference type="GO" id="GO:0008483">
    <property type="term" value="F:transaminase activity"/>
    <property type="evidence" value="ECO:0007669"/>
    <property type="project" value="UniProtKB-KW"/>
</dbReference>
<dbReference type="FunFam" id="3.40.640.10:FF:000053">
    <property type="entry name" value="Aminotransferase, class I"/>
    <property type="match status" value="1"/>
</dbReference>
<dbReference type="GO" id="GO:0030170">
    <property type="term" value="F:pyridoxal phosphate binding"/>
    <property type="evidence" value="ECO:0007669"/>
    <property type="project" value="InterPro"/>
</dbReference>
<dbReference type="InterPro" id="IPR015422">
    <property type="entry name" value="PyrdxlP-dep_Trfase_small"/>
</dbReference>
<name>A0A926HSD0_9FIRM</name>
<dbReference type="RefSeq" id="WP_249318603.1">
    <property type="nucleotide sequence ID" value="NZ_JACRSN010000005.1"/>
</dbReference>
<evidence type="ECO:0000256" key="4">
    <source>
        <dbReference type="ARBA" id="ARBA00022576"/>
    </source>
</evidence>
<dbReference type="InterPro" id="IPR015424">
    <property type="entry name" value="PyrdxlP-dep_Trfase"/>
</dbReference>
<dbReference type="Pfam" id="PF00155">
    <property type="entry name" value="Aminotran_1_2"/>
    <property type="match status" value="1"/>
</dbReference>
<accession>A0A926HSD0</accession>
<reference evidence="8" key="1">
    <citation type="submission" date="2020-08" db="EMBL/GenBank/DDBJ databases">
        <title>Genome public.</title>
        <authorList>
            <person name="Liu C."/>
            <person name="Sun Q."/>
        </authorList>
    </citation>
    <scope>NUCLEOTIDE SEQUENCE</scope>
    <source>
        <strain evidence="8">NSJ-40</strain>
    </source>
</reference>
<dbReference type="InterPro" id="IPR004839">
    <property type="entry name" value="Aminotransferase_I/II_large"/>
</dbReference>
<sequence length="399" mass="44411">MEYSFSDRVLELKPSAIREIFKYAADPEVISLSAGNPAPEAFPSKAIGEIAAQIFAQDPIGALQYSVTEGYPALRRHLLAYMQKTHQIGRAFDEILITSGAQQVMDLFTKSVCNEGDVILCEAPSFIGSLNTFRSYKARLCGIPMEEDGISLSGLEDALKREKHVKFLYTIPNFQNPSGITMSLEKRHGVYELAKKYGIMILEDNPYGDLRFAGEHIPAIKSFDEEGIVMYAGTFSKVISPGMRVGYAIGPKPILQKMIVCKQGEDVHTNILAQMICDEFMTKYDYDAHLAGLREIYRKKYALAEEALQKNLAPDVTWTPVEGGLFIWCTLPDTIDMPTFCKEAVLRKVCVVPGNAFLTNENDPCHAFRINFSTPTDEQLVRGIELLGTLLREKLGGKA</sequence>
<gene>
    <name evidence="8" type="ORF">IAG03_04415</name>
</gene>
<comment type="similarity">
    <text evidence="2">Belongs to the class-I pyridoxal-phosphate-dependent aminotransferase family.</text>
</comment>
<dbReference type="SUPFAM" id="SSF53383">
    <property type="entry name" value="PLP-dependent transferases"/>
    <property type="match status" value="1"/>
</dbReference>
<keyword evidence="4 8" id="KW-0032">Aminotransferase</keyword>
<comment type="subunit">
    <text evidence="3">Homodimer.</text>
</comment>
<protein>
    <submittedName>
        <fullName evidence="8">PLP-dependent aminotransferase family protein</fullName>
    </submittedName>
</protein>
<keyword evidence="5" id="KW-0808">Transferase</keyword>